<evidence type="ECO:0000256" key="1">
    <source>
        <dbReference type="SAM" id="MobiDB-lite"/>
    </source>
</evidence>
<evidence type="ECO:0000313" key="3">
    <source>
        <dbReference type="Proteomes" id="UP001229421"/>
    </source>
</evidence>
<dbReference type="AlphaFoldDB" id="A0AAD8KZA8"/>
<evidence type="ECO:0000313" key="2">
    <source>
        <dbReference type="EMBL" id="KAK1431902.1"/>
    </source>
</evidence>
<reference evidence="2" key="1">
    <citation type="journal article" date="2023" name="bioRxiv">
        <title>Improved chromosome-level genome assembly for marigold (Tagetes erecta).</title>
        <authorList>
            <person name="Jiang F."/>
            <person name="Yuan L."/>
            <person name="Wang S."/>
            <person name="Wang H."/>
            <person name="Xu D."/>
            <person name="Wang A."/>
            <person name="Fan W."/>
        </authorList>
    </citation>
    <scope>NUCLEOTIDE SEQUENCE</scope>
    <source>
        <strain evidence="2">WSJ</strain>
        <tissue evidence="2">Leaf</tissue>
    </source>
</reference>
<feature type="compositionally biased region" description="Basic and acidic residues" evidence="1">
    <location>
        <begin position="162"/>
        <end position="188"/>
    </location>
</feature>
<organism evidence="2 3">
    <name type="scientific">Tagetes erecta</name>
    <name type="common">African marigold</name>
    <dbReference type="NCBI Taxonomy" id="13708"/>
    <lineage>
        <taxon>Eukaryota</taxon>
        <taxon>Viridiplantae</taxon>
        <taxon>Streptophyta</taxon>
        <taxon>Embryophyta</taxon>
        <taxon>Tracheophyta</taxon>
        <taxon>Spermatophyta</taxon>
        <taxon>Magnoliopsida</taxon>
        <taxon>eudicotyledons</taxon>
        <taxon>Gunneridae</taxon>
        <taxon>Pentapetalae</taxon>
        <taxon>asterids</taxon>
        <taxon>campanulids</taxon>
        <taxon>Asterales</taxon>
        <taxon>Asteraceae</taxon>
        <taxon>Asteroideae</taxon>
        <taxon>Heliantheae alliance</taxon>
        <taxon>Tageteae</taxon>
        <taxon>Tagetes</taxon>
    </lineage>
</organism>
<feature type="compositionally biased region" description="Basic and acidic residues" evidence="1">
    <location>
        <begin position="15"/>
        <end position="25"/>
    </location>
</feature>
<dbReference type="Proteomes" id="UP001229421">
    <property type="component" value="Unassembled WGS sequence"/>
</dbReference>
<protein>
    <submittedName>
        <fullName evidence="2">Uncharacterized protein</fullName>
    </submittedName>
</protein>
<keyword evidence="3" id="KW-1185">Reference proteome</keyword>
<gene>
    <name evidence="2" type="ORF">QVD17_08688</name>
</gene>
<feature type="region of interest" description="Disordered" evidence="1">
    <location>
        <begin position="162"/>
        <end position="197"/>
    </location>
</feature>
<dbReference type="EMBL" id="JAUHHV010000002">
    <property type="protein sequence ID" value="KAK1431902.1"/>
    <property type="molecule type" value="Genomic_DNA"/>
</dbReference>
<sequence length="246" mass="28434">MTNLALLAEVVEEDWPGRNDPKSTDVEEEDDEYDWSDKSDPIPEIEAEEMKHGHDNNLLGKGNKDEEVALMAQSEQIKSVQSKLNIIDNIHSEFVTDCQKKKSDITNLKMIIKFQLKKILQDSWKKSLGEIESLKHQLSELSKNFENEKIAHALTQGELTKKENCNTNDHSPENEARLKEFLRKKSDDEHQEEESEVEVFIETDQAKTQNVHPVKIKSYHPRNRTKQVYVAKGCQEISEECSNKEE</sequence>
<name>A0AAD8KZA8_TARER</name>
<comment type="caution">
    <text evidence="2">The sequence shown here is derived from an EMBL/GenBank/DDBJ whole genome shotgun (WGS) entry which is preliminary data.</text>
</comment>
<proteinExistence type="predicted"/>
<feature type="region of interest" description="Disordered" evidence="1">
    <location>
        <begin position="8"/>
        <end position="42"/>
    </location>
</feature>
<accession>A0AAD8KZA8</accession>